<feature type="signal peptide" evidence="2">
    <location>
        <begin position="1"/>
        <end position="17"/>
    </location>
</feature>
<name>A0A8J2MK25_9BILA</name>
<comment type="caution">
    <text evidence="3">The sequence shown here is derived from an EMBL/GenBank/DDBJ whole genome shotgun (WGS) entry which is preliminary data.</text>
</comment>
<dbReference type="EMBL" id="CAKAEH010000762">
    <property type="protein sequence ID" value="CAG9531814.1"/>
    <property type="molecule type" value="Genomic_DNA"/>
</dbReference>
<evidence type="ECO:0000256" key="1">
    <source>
        <dbReference type="SAM" id="MobiDB-lite"/>
    </source>
</evidence>
<dbReference type="Proteomes" id="UP000746747">
    <property type="component" value="Unassembled WGS sequence"/>
</dbReference>
<gene>
    <name evidence="3" type="ORF">CJOHNSTONI_LOCUS2187</name>
</gene>
<accession>A0A8J2MK25</accession>
<organism evidence="3 4">
    <name type="scientific">Cercopithifilaria johnstoni</name>
    <dbReference type="NCBI Taxonomy" id="2874296"/>
    <lineage>
        <taxon>Eukaryota</taxon>
        <taxon>Metazoa</taxon>
        <taxon>Ecdysozoa</taxon>
        <taxon>Nematoda</taxon>
        <taxon>Chromadorea</taxon>
        <taxon>Rhabditida</taxon>
        <taxon>Spirurina</taxon>
        <taxon>Spiruromorpha</taxon>
        <taxon>Filarioidea</taxon>
        <taxon>Onchocercidae</taxon>
        <taxon>Cercopithifilaria</taxon>
    </lineage>
</organism>
<keyword evidence="2" id="KW-0732">Signal</keyword>
<proteinExistence type="predicted"/>
<feature type="region of interest" description="Disordered" evidence="1">
    <location>
        <begin position="141"/>
        <end position="191"/>
    </location>
</feature>
<feature type="compositionally biased region" description="Low complexity" evidence="1">
    <location>
        <begin position="141"/>
        <end position="189"/>
    </location>
</feature>
<reference evidence="3" key="1">
    <citation type="submission" date="2021-09" db="EMBL/GenBank/DDBJ databases">
        <authorList>
            <consortium name="Pathogen Informatics"/>
        </authorList>
    </citation>
    <scope>NUCLEOTIDE SEQUENCE</scope>
</reference>
<protein>
    <submittedName>
        <fullName evidence="3">Uncharacterized protein</fullName>
    </submittedName>
</protein>
<evidence type="ECO:0000313" key="4">
    <source>
        <dbReference type="Proteomes" id="UP000746747"/>
    </source>
</evidence>
<evidence type="ECO:0000313" key="3">
    <source>
        <dbReference type="EMBL" id="CAG9531814.1"/>
    </source>
</evidence>
<feature type="chain" id="PRO_5035147240" evidence="2">
    <location>
        <begin position="18"/>
        <end position="230"/>
    </location>
</feature>
<feature type="non-terminal residue" evidence="3">
    <location>
        <position position="1"/>
    </location>
</feature>
<keyword evidence="4" id="KW-1185">Reference proteome</keyword>
<evidence type="ECO:0000256" key="2">
    <source>
        <dbReference type="SAM" id="SignalP"/>
    </source>
</evidence>
<dbReference type="AlphaFoldDB" id="A0A8J2MK25"/>
<sequence>MFFHIAISCSILLIAHSCGPMEGLPKSNRIDLDVQNPAHQYSRACDMYPWICRLNHSQSNNITNTMTARIPRRIVPIFTEVLEIDITRAPKTSTTTTVAKTTEDPTTIMKTIEDLTTGEPVTVATTIEELTTEEPTIAATTTEDLTTDEPTSVATTTEDLTTDEPTSVATTTEDLTTDEPTSVATTTEDLTTEEPTIDELITNDPIIEEPITISRQFYEVSPILLPSQPQ</sequence>